<keyword evidence="8 10" id="KW-1133">Transmembrane helix</keyword>
<dbReference type="GO" id="GO:0005774">
    <property type="term" value="C:vacuolar membrane"/>
    <property type="evidence" value="ECO:0007669"/>
    <property type="project" value="UniProtKB-SubCell"/>
</dbReference>
<evidence type="ECO:0000256" key="9">
    <source>
        <dbReference type="ARBA" id="ARBA00023136"/>
    </source>
</evidence>
<evidence type="ECO:0000256" key="8">
    <source>
        <dbReference type="ARBA" id="ARBA00022989"/>
    </source>
</evidence>
<keyword evidence="6" id="KW-0547">Nucleotide-binding</keyword>
<feature type="domain" description="ABC transporter" evidence="11">
    <location>
        <begin position="424"/>
        <end position="647"/>
    </location>
</feature>
<feature type="transmembrane region" description="Helical" evidence="10">
    <location>
        <begin position="785"/>
        <end position="810"/>
    </location>
</feature>
<dbReference type="CDD" id="cd18580">
    <property type="entry name" value="ABC_6TM_ABCC_D2"/>
    <property type="match status" value="1"/>
</dbReference>
<protein>
    <recommendedName>
        <fullName evidence="15">Multidrug resistance-associated protein 1</fullName>
    </recommendedName>
</protein>
<dbReference type="CDD" id="cd03250">
    <property type="entry name" value="ABCC_MRP_domain1"/>
    <property type="match status" value="1"/>
</dbReference>
<dbReference type="Pfam" id="PF00005">
    <property type="entry name" value="ABC_tran"/>
    <property type="match status" value="2"/>
</dbReference>
<dbReference type="PROSITE" id="PS00211">
    <property type="entry name" value="ABC_TRANSPORTER_1"/>
    <property type="match status" value="1"/>
</dbReference>
<evidence type="ECO:0008006" key="15">
    <source>
        <dbReference type="Google" id="ProtNLM"/>
    </source>
</evidence>
<dbReference type="InterPro" id="IPR036640">
    <property type="entry name" value="ABC1_TM_sf"/>
</dbReference>
<dbReference type="FunFam" id="3.40.50.300:FF:000997">
    <property type="entry name" value="Multidrug resistance-associated protein 1"/>
    <property type="match status" value="1"/>
</dbReference>
<evidence type="ECO:0000256" key="6">
    <source>
        <dbReference type="ARBA" id="ARBA00022741"/>
    </source>
</evidence>
<dbReference type="SMART" id="SM00382">
    <property type="entry name" value="AAA"/>
    <property type="match status" value="2"/>
</dbReference>
<dbReference type="GO" id="GO:0005524">
    <property type="term" value="F:ATP binding"/>
    <property type="evidence" value="ECO:0007669"/>
    <property type="project" value="UniProtKB-KW"/>
</dbReference>
<feature type="domain" description="ABC transmembrane type-1" evidence="12">
    <location>
        <begin position="99"/>
        <end position="379"/>
    </location>
</feature>
<keyword evidence="9 10" id="KW-0472">Membrane</keyword>
<dbReference type="FunFam" id="3.40.50.300:FF:000610">
    <property type="entry name" value="Multidrug resistance-associated ABC transporter"/>
    <property type="match status" value="1"/>
</dbReference>
<feature type="transmembrane region" description="Helical" evidence="10">
    <location>
        <begin position="195"/>
        <end position="216"/>
    </location>
</feature>
<dbReference type="Pfam" id="PF00664">
    <property type="entry name" value="ABC_membrane"/>
    <property type="match status" value="2"/>
</dbReference>
<evidence type="ECO:0000256" key="7">
    <source>
        <dbReference type="ARBA" id="ARBA00022840"/>
    </source>
</evidence>
<evidence type="ECO:0000256" key="5">
    <source>
        <dbReference type="ARBA" id="ARBA00022737"/>
    </source>
</evidence>
<dbReference type="PANTHER" id="PTHR24223:SF443">
    <property type="entry name" value="MULTIDRUG-RESISTANCE LIKE PROTEIN 1, ISOFORM I"/>
    <property type="match status" value="1"/>
</dbReference>
<keyword evidence="5" id="KW-0677">Repeat</keyword>
<evidence type="ECO:0000313" key="13">
    <source>
        <dbReference type="EMBL" id="RHY26678.1"/>
    </source>
</evidence>
<dbReference type="VEuPathDB" id="FungiDB:H310_10158"/>
<name>A0A418ANT1_9STRA</name>
<dbReference type="InterPro" id="IPR003439">
    <property type="entry name" value="ABC_transporter-like_ATP-bd"/>
</dbReference>
<dbReference type="InterPro" id="IPR027417">
    <property type="entry name" value="P-loop_NTPase"/>
</dbReference>
<keyword evidence="14" id="KW-1185">Reference proteome</keyword>
<keyword evidence="3" id="KW-0813">Transport</keyword>
<dbReference type="SUPFAM" id="SSF52540">
    <property type="entry name" value="P-loop containing nucleoside triphosphate hydrolases"/>
    <property type="match status" value="2"/>
</dbReference>
<evidence type="ECO:0000256" key="2">
    <source>
        <dbReference type="ARBA" id="ARBA00009726"/>
    </source>
</evidence>
<dbReference type="PROSITE" id="PS50893">
    <property type="entry name" value="ABC_TRANSPORTER_2"/>
    <property type="match status" value="2"/>
</dbReference>
<dbReference type="InterPro" id="IPR017871">
    <property type="entry name" value="ABC_transporter-like_CS"/>
</dbReference>
<dbReference type="PANTHER" id="PTHR24223">
    <property type="entry name" value="ATP-BINDING CASSETTE SUB-FAMILY C"/>
    <property type="match status" value="1"/>
</dbReference>
<dbReference type="GO" id="GO:0016887">
    <property type="term" value="F:ATP hydrolysis activity"/>
    <property type="evidence" value="ECO:0007669"/>
    <property type="project" value="InterPro"/>
</dbReference>
<feature type="transmembrane region" description="Helical" evidence="10">
    <location>
        <begin position="132"/>
        <end position="152"/>
    </location>
</feature>
<dbReference type="Gene3D" id="3.40.50.300">
    <property type="entry name" value="P-loop containing nucleotide triphosphate hydrolases"/>
    <property type="match status" value="2"/>
</dbReference>
<sequence>MAAITTSYQGLESPRQAVADVKAGGHPLDAAGAFGKSIFAWCNPLVSLGNSRQLAPTDIWGLQDCNKVGPLLQHYLGVYEANNKGLLKAFFSIYKWKLVLIAIMQAALTGCNLFGPAYVLPQVIASVVAKDWARGTLLAVALYAVQMFGSFLSVHMTFMNQVIGIQFTACLRSMLFEKSLKLSAKSRKLKTAGDIANLFSVDVVNVMALPLNLNMAWIVPIEVGVTLYLIERQVGWAIWVGFLALFVLLILTGAVGAFAGKAQRLILTCKDDRMKVVNEIFAAIQIVKFNAWEEKLVAKVRALREKELGALWFFIKTILILITSMNTTPVLITVVVFATYALWMGQLLTVSIVFTTLALFDNLRVAFIAMPMVFVSTIQALVSVKRIDEVLGMDEVHVENVVGPSTTAVDKDLVQACAAANSAIHIANGSFGWDKENPLFANLNWTVKQGEFVVVHGAVGSGKSSLCSILVGEMDKYDGTVFVSGRVAYFTQQSWIQNASIRDNILFGRPYDRVRYQTVLNACGLTKDIASFAAKDRTEIGLKGVNLSGGQKARVSLARACYADADVYILDAPLSAVDAIVANEIFTKCFQTLLKHKTIVLVTHNTDIIESSAIDRSFLLDNGKLTETTPSGHVKRQTGDAEVVPLTGRPQLWDDLEVVADASQARPHDLLLTPTAQSPYVFQHGEPLAIFTPRAGNESAHGQESLTVEEERAEGRVSKEVVLSYVQAIGGWTSVAIMLLATIATEATRLNADLWLTGWTEESNAVGAASKSVQQVKDDSNYNMMVYAILVLATCFVTIFQFGIVLGYGLRGSRVLFERMLAGLIAAPMRFFDSNPIGRILNRCGDDVFQCDIMLPMSFAPILAQTATALAKLGLSVAGIKWMALLLPPLGFIYVKLGAYYLMPLREVNRIKKVTLSPLLSLVSEGVDGAVVIRAFGDKYRRRFYRLHDVAIENYSAATFTSDALNQWFALRVAFVSNSIVFCLVLGLVVMASSVSPGLVGLVFAYGLTIPTNLAQLVNMWANLETALISPERLNEYAMLPIEGARETPVDQTEWPVHGRLTYDNVSFRYKADDPLVLENVTFDVAGGEKIGIVGRTGAGKSSLMMTLFRINDVASGSISIDGVDIATVGLKRLRSSLAIIPQNPVLFKGTLRNYLDPFDEFSDDQLWDALRKVNLTDRIRVSDDKLEQHVEENGENFSVGERQMLCMARALLRNAKIVVLDEATAAIDHATDQLLQKVIREEFASSTVLTIAHRLDTVLDYHRIFVFDAGRLVQCDTPAALVKQERGIFYDMITEGGYTDRVQV</sequence>
<dbReference type="CDD" id="cd18579">
    <property type="entry name" value="ABC_6TM_ABCC_D1"/>
    <property type="match status" value="1"/>
</dbReference>
<dbReference type="InterPro" id="IPR011527">
    <property type="entry name" value="ABC1_TM_dom"/>
</dbReference>
<keyword evidence="4 10" id="KW-0812">Transmembrane</keyword>
<feature type="transmembrane region" description="Helical" evidence="10">
    <location>
        <begin position="882"/>
        <end position="903"/>
    </location>
</feature>
<evidence type="ECO:0000256" key="3">
    <source>
        <dbReference type="ARBA" id="ARBA00022448"/>
    </source>
</evidence>
<proteinExistence type="inferred from homology"/>
<dbReference type="EMBL" id="QUSY01000938">
    <property type="protein sequence ID" value="RHY26678.1"/>
    <property type="molecule type" value="Genomic_DNA"/>
</dbReference>
<dbReference type="InterPro" id="IPR003593">
    <property type="entry name" value="AAA+_ATPase"/>
</dbReference>
<accession>A0A418ANT1</accession>
<dbReference type="InterPro" id="IPR044726">
    <property type="entry name" value="ABCC_6TM_D2"/>
</dbReference>
<feature type="transmembrane region" description="Helical" evidence="10">
    <location>
        <begin position="310"/>
        <end position="343"/>
    </location>
</feature>
<comment type="similarity">
    <text evidence="2">Belongs to the ABC transporter superfamily. ABCC family. Conjugate transporter (TC 3.A.1.208) subfamily.</text>
</comment>
<evidence type="ECO:0000259" key="12">
    <source>
        <dbReference type="PROSITE" id="PS50929"/>
    </source>
</evidence>
<feature type="transmembrane region" description="Helical" evidence="10">
    <location>
        <begin position="722"/>
        <end position="744"/>
    </location>
</feature>
<feature type="transmembrane region" description="Helical" evidence="10">
    <location>
        <begin position="236"/>
        <end position="260"/>
    </location>
</feature>
<dbReference type="PROSITE" id="PS50929">
    <property type="entry name" value="ABC_TM1F"/>
    <property type="match status" value="2"/>
</dbReference>
<keyword evidence="7" id="KW-0067">ATP-binding</keyword>
<evidence type="ECO:0000313" key="14">
    <source>
        <dbReference type="Proteomes" id="UP000285060"/>
    </source>
</evidence>
<dbReference type="CDD" id="cd03244">
    <property type="entry name" value="ABCC_MRP_domain2"/>
    <property type="match status" value="1"/>
</dbReference>
<dbReference type="SUPFAM" id="SSF90123">
    <property type="entry name" value="ABC transporter transmembrane region"/>
    <property type="match status" value="2"/>
</dbReference>
<dbReference type="InterPro" id="IPR050173">
    <property type="entry name" value="ABC_transporter_C-like"/>
</dbReference>
<dbReference type="Gene3D" id="1.20.1560.10">
    <property type="entry name" value="ABC transporter type 1, transmembrane domain"/>
    <property type="match status" value="2"/>
</dbReference>
<reference evidence="13 14" key="1">
    <citation type="submission" date="2018-08" db="EMBL/GenBank/DDBJ databases">
        <title>Aphanomyces genome sequencing and annotation.</title>
        <authorList>
            <person name="Minardi D."/>
            <person name="Oidtmann B."/>
            <person name="Van Der Giezen M."/>
            <person name="Studholme D.J."/>
        </authorList>
    </citation>
    <scope>NUCLEOTIDE SEQUENCE [LARGE SCALE GENOMIC DNA]</scope>
    <source>
        <strain evidence="13 14">NJM0002</strain>
    </source>
</reference>
<comment type="caution">
    <text evidence="13">The sequence shown here is derived from an EMBL/GenBank/DDBJ whole genome shotgun (WGS) entry which is preliminary data.</text>
</comment>
<evidence type="ECO:0000259" key="11">
    <source>
        <dbReference type="PROSITE" id="PS50893"/>
    </source>
</evidence>
<dbReference type="Proteomes" id="UP000285060">
    <property type="component" value="Unassembled WGS sequence"/>
</dbReference>
<feature type="transmembrane region" description="Helical" evidence="10">
    <location>
        <begin position="980"/>
        <end position="1008"/>
    </location>
</feature>
<dbReference type="FunFam" id="1.20.1560.10:FF:000013">
    <property type="entry name" value="ABC transporter C family member 2"/>
    <property type="match status" value="1"/>
</dbReference>
<dbReference type="GO" id="GO:0140359">
    <property type="term" value="F:ABC-type transporter activity"/>
    <property type="evidence" value="ECO:0007669"/>
    <property type="project" value="InterPro"/>
</dbReference>
<dbReference type="InterPro" id="IPR044746">
    <property type="entry name" value="ABCC_6TM_D1"/>
</dbReference>
<evidence type="ECO:0000256" key="10">
    <source>
        <dbReference type="SAM" id="Phobius"/>
    </source>
</evidence>
<feature type="domain" description="ABC transmembrane type-1" evidence="12">
    <location>
        <begin position="736"/>
        <end position="1026"/>
    </location>
</feature>
<comment type="subcellular location">
    <subcellularLocation>
        <location evidence="1">Vacuole membrane</location>
        <topology evidence="1">Multi-pass membrane protein</topology>
    </subcellularLocation>
</comment>
<evidence type="ECO:0000256" key="1">
    <source>
        <dbReference type="ARBA" id="ARBA00004128"/>
    </source>
</evidence>
<organism evidence="13 14">
    <name type="scientific">Aphanomyces invadans</name>
    <dbReference type="NCBI Taxonomy" id="157072"/>
    <lineage>
        <taxon>Eukaryota</taxon>
        <taxon>Sar</taxon>
        <taxon>Stramenopiles</taxon>
        <taxon>Oomycota</taxon>
        <taxon>Saprolegniomycetes</taxon>
        <taxon>Saprolegniales</taxon>
        <taxon>Verrucalvaceae</taxon>
        <taxon>Aphanomyces</taxon>
    </lineage>
</organism>
<gene>
    <name evidence="13" type="ORF">DYB32_007381</name>
</gene>
<feature type="transmembrane region" description="Helical" evidence="10">
    <location>
        <begin position="98"/>
        <end position="120"/>
    </location>
</feature>
<feature type="domain" description="ABC transporter" evidence="11">
    <location>
        <begin position="1061"/>
        <end position="1295"/>
    </location>
</feature>
<evidence type="ECO:0000256" key="4">
    <source>
        <dbReference type="ARBA" id="ARBA00022692"/>
    </source>
</evidence>